<dbReference type="AlphaFoldDB" id="G8XZY6"/>
<evidence type="ECO:0000313" key="7">
    <source>
        <dbReference type="EMBL" id="CCE87245.1"/>
    </source>
</evidence>
<keyword evidence="3" id="KW-1133">Transmembrane helix</keyword>
<dbReference type="OMA" id="NWRDKGT"/>
<evidence type="ECO:0000256" key="3">
    <source>
        <dbReference type="ARBA" id="ARBA00022989"/>
    </source>
</evidence>
<keyword evidence="6" id="KW-0012">Acyltransferase</keyword>
<dbReference type="FunCoup" id="G8XZY6">
    <property type="interactions" value="119"/>
</dbReference>
<evidence type="ECO:0000256" key="2">
    <source>
        <dbReference type="ARBA" id="ARBA00022692"/>
    </source>
</evidence>
<dbReference type="HOGENOM" id="CLU_048121_1_0_1"/>
<dbReference type="OrthoDB" id="272512at2759"/>
<evidence type="ECO:0000256" key="5">
    <source>
        <dbReference type="ARBA" id="ARBA00023136"/>
    </source>
</evidence>
<evidence type="ECO:0000256" key="1">
    <source>
        <dbReference type="ARBA" id="ARBA00022679"/>
    </source>
</evidence>
<keyword evidence="2" id="KW-0812">Transmembrane</keyword>
<gene>
    <name evidence="7" type="primary">Piso0_005788</name>
    <name evidence="7" type="ORF">GNLVRS01_PISO0N22607g</name>
</gene>
<keyword evidence="1" id="KW-0808">Transferase</keyword>
<organism evidence="7 8">
    <name type="scientific">Pichia sorbitophila (strain ATCC MYA-4447 / BCRC 22081 / CBS 7064 / NBRC 10061 / NRRL Y-12695)</name>
    <name type="common">Hybrid yeast</name>
    <dbReference type="NCBI Taxonomy" id="559304"/>
    <lineage>
        <taxon>Eukaryota</taxon>
        <taxon>Fungi</taxon>
        <taxon>Dikarya</taxon>
        <taxon>Ascomycota</taxon>
        <taxon>Saccharomycotina</taxon>
        <taxon>Pichiomycetes</taxon>
        <taxon>Debaryomycetaceae</taxon>
        <taxon>Millerozyma</taxon>
    </lineage>
</organism>
<dbReference type="GO" id="GO:0006629">
    <property type="term" value="P:lipid metabolic process"/>
    <property type="evidence" value="ECO:0007669"/>
    <property type="project" value="UniProtKB-KW"/>
</dbReference>
<protein>
    <submittedName>
        <fullName evidence="7">Piso0_005788 protein</fullName>
    </submittedName>
</protein>
<dbReference type="PANTHER" id="PTHR23063:SF60">
    <property type="entry name" value="LYSOPHOSPHATIDIC ACID:OLEOYL-COA ACYLTRANSFERASE 1"/>
    <property type="match status" value="1"/>
</dbReference>
<accession>G8XZY6</accession>
<dbReference type="GO" id="GO:0016746">
    <property type="term" value="F:acyltransferase activity"/>
    <property type="evidence" value="ECO:0007669"/>
    <property type="project" value="UniProtKB-KW"/>
</dbReference>
<keyword evidence="4" id="KW-0443">Lipid metabolism</keyword>
<dbReference type="STRING" id="559304.G8XZY6"/>
<reference evidence="7 8" key="1">
    <citation type="journal article" date="2012" name="G3 (Bethesda)">
        <title>Pichia sorbitophila, an interspecies yeast hybrid reveals early steps of genome resolution following polyploidization.</title>
        <authorList>
            <person name="Leh Louis V."/>
            <person name="Despons L."/>
            <person name="Friedrich A."/>
            <person name="Martin T."/>
            <person name="Durrens P."/>
            <person name="Casaregola S."/>
            <person name="Neuveglise C."/>
            <person name="Fairhead C."/>
            <person name="Marck C."/>
            <person name="Cruz J.A."/>
            <person name="Straub M.L."/>
            <person name="Kugler V."/>
            <person name="Sacerdot C."/>
            <person name="Uzunov Z."/>
            <person name="Thierry A."/>
            <person name="Weiss S."/>
            <person name="Bleykasten C."/>
            <person name="De Montigny J."/>
            <person name="Jacques N."/>
            <person name="Jung P."/>
            <person name="Lemaire M."/>
            <person name="Mallet S."/>
            <person name="Morel G."/>
            <person name="Richard G.F."/>
            <person name="Sarkar A."/>
            <person name="Savel G."/>
            <person name="Schacherer J."/>
            <person name="Seret M.L."/>
            <person name="Talla E."/>
            <person name="Samson G."/>
            <person name="Jubin C."/>
            <person name="Poulain J."/>
            <person name="Vacherie B."/>
            <person name="Barbe V."/>
            <person name="Pelletier E."/>
            <person name="Sherman D.J."/>
            <person name="Westhof E."/>
            <person name="Weissenbach J."/>
            <person name="Baret P.V."/>
            <person name="Wincker P."/>
            <person name="Gaillardin C."/>
            <person name="Dujon B."/>
            <person name="Souciet J.L."/>
        </authorList>
    </citation>
    <scope>NUCLEOTIDE SEQUENCE [LARGE SCALE GENOMIC DNA]</scope>
    <source>
        <strain evidence="8">ATCC MYA-4447 / BCRC 22081 / CBS 7064 / NBRC 10061 / NRRL Y-12695</strain>
    </source>
</reference>
<evidence type="ECO:0000313" key="8">
    <source>
        <dbReference type="Proteomes" id="UP000005222"/>
    </source>
</evidence>
<keyword evidence="8" id="KW-1185">Reference proteome</keyword>
<dbReference type="InParanoid" id="G8XZY6"/>
<sequence length="299" mass="33526">MEKFSQWRDKGTGISPFMPEPRPSNPFFTAVKAVVFVFKLPVFILLLGAYWVSSSAFILSIALKLFMGFGRFEVSVEGLKKSNTAGINQKKPKINELIISNYVSPLDGFIFAAISELRWSKIVILVPDEEGEASMLSVWSLFFHALNLPGKGAKSSQKLKNLSFLKGKAVLCLPEGTPSNNRAILPFYKLKNSAGASDFAVKTLVLKLKPRYLTTPLPTTSSFGYLFSLLTNFDKNSSIIAKIYCHDPSKKDKEPDLDHAKYCFQVSQLHSVSDDLRISSKLKFFDYYSTYDNDKPKKD</sequence>
<name>G8XZY6_PICSO</name>
<proteinExistence type="predicted"/>
<dbReference type="EMBL" id="FO082046">
    <property type="protein sequence ID" value="CCE87245.1"/>
    <property type="molecule type" value="Genomic_DNA"/>
</dbReference>
<dbReference type="eggNOG" id="KOG2898">
    <property type="taxonomic scope" value="Eukaryota"/>
</dbReference>
<dbReference type="Proteomes" id="UP000005222">
    <property type="component" value="Chromosome N"/>
</dbReference>
<evidence type="ECO:0000256" key="4">
    <source>
        <dbReference type="ARBA" id="ARBA00023098"/>
    </source>
</evidence>
<evidence type="ECO:0000256" key="6">
    <source>
        <dbReference type="ARBA" id="ARBA00023315"/>
    </source>
</evidence>
<dbReference type="PANTHER" id="PTHR23063">
    <property type="entry name" value="PHOSPHOLIPID ACYLTRANSFERASE"/>
    <property type="match status" value="1"/>
</dbReference>
<keyword evidence="5" id="KW-0472">Membrane</keyword>